<sequence length="196" mass="22470">MKKQILERYEKTAGGSLIVDVAARRVADLYENFDKSSPYHRKDLDGDLVSYITDSVREIGKRDFVVRFSIEQPLSEELMDMVRAGMHAFFMYKKELEYIAMKKMVRTSLFLLVTGIVILGVSLRVNHLLALSGPISFPNSFFAEGLTIVAWVSIWEGLATFLLNWAPHLFRTRLFQRIAAASVLFRLSERRAEDES</sequence>
<evidence type="ECO:0000313" key="2">
    <source>
        <dbReference type="EMBL" id="ACD91100.1"/>
    </source>
</evidence>
<evidence type="ECO:0000256" key="1">
    <source>
        <dbReference type="SAM" id="Phobius"/>
    </source>
</evidence>
<dbReference type="STRING" id="290315.Clim_2071"/>
<dbReference type="RefSeq" id="WP_012466969.1">
    <property type="nucleotide sequence ID" value="NC_010803.1"/>
</dbReference>
<dbReference type="KEGG" id="cli:Clim_2071"/>
<protein>
    <submittedName>
        <fullName evidence="2">Uncharacterized protein</fullName>
    </submittedName>
</protein>
<keyword evidence="1" id="KW-1133">Transmembrane helix</keyword>
<dbReference type="AlphaFoldDB" id="B3EG91"/>
<dbReference type="OrthoDB" id="594695at2"/>
<evidence type="ECO:0000313" key="3">
    <source>
        <dbReference type="Proteomes" id="UP000008841"/>
    </source>
</evidence>
<proteinExistence type="predicted"/>
<gene>
    <name evidence="2" type="ordered locus">Clim_2071</name>
</gene>
<organism evidence="2 3">
    <name type="scientific">Chlorobium limicola (strain DSM 245 / NBRC 103803 / 6330)</name>
    <dbReference type="NCBI Taxonomy" id="290315"/>
    <lineage>
        <taxon>Bacteria</taxon>
        <taxon>Pseudomonadati</taxon>
        <taxon>Chlorobiota</taxon>
        <taxon>Chlorobiia</taxon>
        <taxon>Chlorobiales</taxon>
        <taxon>Chlorobiaceae</taxon>
        <taxon>Chlorobium/Pelodictyon group</taxon>
        <taxon>Chlorobium</taxon>
    </lineage>
</organism>
<feature type="transmembrane region" description="Helical" evidence="1">
    <location>
        <begin position="141"/>
        <end position="163"/>
    </location>
</feature>
<reference evidence="2 3" key="1">
    <citation type="submission" date="2008-05" db="EMBL/GenBank/DDBJ databases">
        <title>Complete sequence of Chlorobium limicola DSM 245.</title>
        <authorList>
            <consortium name="US DOE Joint Genome Institute"/>
            <person name="Lucas S."/>
            <person name="Copeland A."/>
            <person name="Lapidus A."/>
            <person name="Glavina del Rio T."/>
            <person name="Dalin E."/>
            <person name="Tice H."/>
            <person name="Bruce D."/>
            <person name="Goodwin L."/>
            <person name="Pitluck S."/>
            <person name="Schmutz J."/>
            <person name="Larimer F."/>
            <person name="Land M."/>
            <person name="Hauser L."/>
            <person name="Kyrpides N."/>
            <person name="Ovchinnikova G."/>
            <person name="Zhao F."/>
            <person name="Li T."/>
            <person name="Liu Z."/>
            <person name="Overmann J."/>
            <person name="Bryant D.A."/>
            <person name="Richardson P."/>
        </authorList>
    </citation>
    <scope>NUCLEOTIDE SEQUENCE [LARGE SCALE GENOMIC DNA]</scope>
    <source>
        <strain evidence="3">DSM 245 / NBRC 103803 / 6330</strain>
    </source>
</reference>
<feature type="transmembrane region" description="Helical" evidence="1">
    <location>
        <begin position="109"/>
        <end position="129"/>
    </location>
</feature>
<dbReference type="eggNOG" id="ENOG5031A0K">
    <property type="taxonomic scope" value="Bacteria"/>
</dbReference>
<name>B3EG91_CHLL2</name>
<dbReference type="HOGENOM" id="CLU_112756_0_0_10"/>
<accession>B3EG91</accession>
<dbReference type="EMBL" id="CP001097">
    <property type="protein sequence ID" value="ACD91100.1"/>
    <property type="molecule type" value="Genomic_DNA"/>
</dbReference>
<keyword evidence="1" id="KW-0472">Membrane</keyword>
<keyword evidence="1" id="KW-0812">Transmembrane</keyword>
<dbReference type="Proteomes" id="UP000008841">
    <property type="component" value="Chromosome"/>
</dbReference>